<dbReference type="Proteomes" id="UP000283832">
    <property type="component" value="Unassembled WGS sequence"/>
</dbReference>
<evidence type="ECO:0000313" key="1">
    <source>
        <dbReference type="EMBL" id="RIV39110.1"/>
    </source>
</evidence>
<organism evidence="1 2">
    <name type="scientific">Micromonospora radicis</name>
    <dbReference type="NCBI Taxonomy" id="1894971"/>
    <lineage>
        <taxon>Bacteria</taxon>
        <taxon>Bacillati</taxon>
        <taxon>Actinomycetota</taxon>
        <taxon>Actinomycetes</taxon>
        <taxon>Micromonosporales</taxon>
        <taxon>Micromonosporaceae</taxon>
        <taxon>Micromonospora</taxon>
    </lineage>
</organism>
<dbReference type="EMBL" id="QXEC01000007">
    <property type="protein sequence ID" value="RIV39110.1"/>
    <property type="molecule type" value="Genomic_DNA"/>
</dbReference>
<name>A0A418MWJ6_9ACTN</name>
<accession>A0A418MWJ6</accession>
<reference evidence="1 2" key="1">
    <citation type="submission" date="2018-08" db="EMBL/GenBank/DDBJ databases">
        <title>Jishengella sp. nov., isolated from a root of Azadirachta indica A. Juss. var. siamensis Valenton.</title>
        <authorList>
            <person name="Kuncharoen N."/>
            <person name="Tanasupawat S."/>
            <person name="Kudo T."/>
            <person name="Ohkuma M."/>
        </authorList>
    </citation>
    <scope>NUCLEOTIDE SEQUENCE [LARGE SCALE GENOMIC DNA]</scope>
    <source>
        <strain evidence="1 2">AZ1-13</strain>
    </source>
</reference>
<dbReference type="AlphaFoldDB" id="A0A418MWJ6"/>
<dbReference type="OrthoDB" id="2442707at2"/>
<sequence>MTRWDPELTVLNRSCLPVGALARLRSEPLARLLDETLAGGRQAAGTPAAEFVDGLLADERVDRLLAVRELAADPVFRLALDRGDPALAADLAGWLADPDRTPGERTLRDLVRRLSLAAAQTDPGGVFPTSGPVAWVRYGPPVVAHPGPRRTGDDVAEYHDRRVRLLAGARRSVGSAPGGSGATRISAPTVRTIRDRRPPPPPLATCGTRWWAPVAADLDALRGWLAPFAPTLPARLILTELFGARIRARGPLPVPEFYREYQRIAGDAAELADWSDPTLYRSTRDSVWPSVRQLGQVVDSALAALSPHPAAEHAAGTPASTAGVGGEAAPAVDAPVGTGVCVEVGVLRATTARYPDWVPPLRSLCAGLQITHTPSGYLQAVVNALHPGFGAMRARSDRLAGVRRTIGVPDPSAGGRQVGGRGRWLGVPVSGEPPLVLADTARLPVADLDVHLDDRSGLLALRSRSRRQPVRVVHTGLLTGSRLPPLSRLLAVLSGETPPGSPLGRAPEVAEHPHRWPRLTVGQLVLGRARVSFPADQVPVARPGERDGGYLLRLARWRATHGIPRRCFVALSRRSTGSATRRCGHGGAGSFYLDFDSWLLVQDFVAAVRRPDTVAVVFEEALPDPLGHGVDLADHVTELLLDVAADEPSWSVASGRLPARR</sequence>
<comment type="caution">
    <text evidence="1">The sequence shown here is derived from an EMBL/GenBank/DDBJ whole genome shotgun (WGS) entry which is preliminary data.</text>
</comment>
<gene>
    <name evidence="1" type="ORF">D2L64_09555</name>
</gene>
<protein>
    <recommendedName>
        <fullName evidence="3">Lantibiotic dehydratase N-terminal domain-containing protein</fullName>
    </recommendedName>
</protein>
<proteinExistence type="predicted"/>
<keyword evidence="2" id="KW-1185">Reference proteome</keyword>
<dbReference type="RefSeq" id="WP_119574531.1">
    <property type="nucleotide sequence ID" value="NZ_QXEC01000007.1"/>
</dbReference>
<evidence type="ECO:0008006" key="3">
    <source>
        <dbReference type="Google" id="ProtNLM"/>
    </source>
</evidence>
<evidence type="ECO:0000313" key="2">
    <source>
        <dbReference type="Proteomes" id="UP000283832"/>
    </source>
</evidence>